<comment type="similarity">
    <text evidence="1 6">Belongs to the CWC24 family.</text>
</comment>
<dbReference type="Gene3D" id="4.10.1000.10">
    <property type="entry name" value="Zinc finger, CCCH-type"/>
    <property type="match status" value="1"/>
</dbReference>
<feature type="compositionally biased region" description="Acidic residues" evidence="7">
    <location>
        <begin position="335"/>
        <end position="349"/>
    </location>
</feature>
<feature type="domain" description="C3H1-type" evidence="9">
    <location>
        <begin position="176"/>
        <end position="204"/>
    </location>
</feature>
<feature type="compositionally biased region" description="Low complexity" evidence="7">
    <location>
        <begin position="14"/>
        <end position="27"/>
    </location>
</feature>
<feature type="zinc finger region" description="C3H1-type" evidence="5">
    <location>
        <begin position="176"/>
        <end position="204"/>
    </location>
</feature>
<evidence type="ECO:0000313" key="11">
    <source>
        <dbReference type="Proteomes" id="UP001642405"/>
    </source>
</evidence>
<evidence type="ECO:0000256" key="7">
    <source>
        <dbReference type="SAM" id="MobiDB-lite"/>
    </source>
</evidence>
<accession>A0ABP0BJ06</accession>
<feature type="region of interest" description="Disordered" evidence="7">
    <location>
        <begin position="1"/>
        <end position="97"/>
    </location>
</feature>
<comment type="subunit">
    <text evidence="6">Associated with the spliceosome.</text>
</comment>
<dbReference type="Gene3D" id="3.30.40.10">
    <property type="entry name" value="Zinc/RING finger domain, C3HC4 (zinc finger)"/>
    <property type="match status" value="1"/>
</dbReference>
<evidence type="ECO:0000256" key="3">
    <source>
        <dbReference type="ARBA" id="ARBA00022771"/>
    </source>
</evidence>
<keyword evidence="3 5" id="KW-0863">Zinc-finger</keyword>
<dbReference type="InterPro" id="IPR013083">
    <property type="entry name" value="Znf_RING/FYVE/PHD"/>
</dbReference>
<keyword evidence="6" id="KW-0539">Nucleus</keyword>
<dbReference type="Pfam" id="PF13920">
    <property type="entry name" value="zf-C3HC4_3"/>
    <property type="match status" value="1"/>
</dbReference>
<reference evidence="10 11" key="1">
    <citation type="submission" date="2024-01" db="EMBL/GenBank/DDBJ databases">
        <authorList>
            <person name="Allen C."/>
            <person name="Tagirdzhanova G."/>
        </authorList>
    </citation>
    <scope>NUCLEOTIDE SEQUENCE [LARGE SCALE GENOMIC DNA]</scope>
</reference>
<dbReference type="PROSITE" id="PS50103">
    <property type="entry name" value="ZF_C3H1"/>
    <property type="match status" value="1"/>
</dbReference>
<dbReference type="InterPro" id="IPR017907">
    <property type="entry name" value="Znf_RING_CS"/>
</dbReference>
<keyword evidence="11" id="KW-1185">Reference proteome</keyword>
<feature type="domain" description="RING-type" evidence="8">
    <location>
        <begin position="263"/>
        <end position="300"/>
    </location>
</feature>
<keyword evidence="10" id="KW-0808">Transferase</keyword>
<evidence type="ECO:0000259" key="8">
    <source>
        <dbReference type="PROSITE" id="PS50089"/>
    </source>
</evidence>
<evidence type="ECO:0000256" key="4">
    <source>
        <dbReference type="ARBA" id="ARBA00022833"/>
    </source>
</evidence>
<dbReference type="Pfam" id="PF00642">
    <property type="entry name" value="zf-CCCH"/>
    <property type="match status" value="1"/>
</dbReference>
<feature type="compositionally biased region" description="Polar residues" evidence="7">
    <location>
        <begin position="85"/>
        <end position="97"/>
    </location>
</feature>
<dbReference type="PANTHER" id="PTHR12930">
    <property type="entry name" value="ZINC FINGER PROTEIN 183"/>
    <property type="match status" value="1"/>
</dbReference>
<dbReference type="CDD" id="cd16539">
    <property type="entry name" value="RING-HC_RNF113A_B"/>
    <property type="match status" value="1"/>
</dbReference>
<dbReference type="InterPro" id="IPR001841">
    <property type="entry name" value="Znf_RING"/>
</dbReference>
<keyword evidence="4 5" id="KW-0862">Zinc</keyword>
<dbReference type="InterPro" id="IPR039971">
    <property type="entry name" value="CWC24-like"/>
</dbReference>
<evidence type="ECO:0000313" key="10">
    <source>
        <dbReference type="EMBL" id="CAK7219156.1"/>
    </source>
</evidence>
<dbReference type="GO" id="GO:0120518">
    <property type="term" value="F:protein N-terminal-methionine acetyltransferase activity"/>
    <property type="evidence" value="ECO:0007669"/>
    <property type="project" value="UniProtKB-EC"/>
</dbReference>
<keyword evidence="6" id="KW-0508">mRNA splicing</keyword>
<keyword evidence="10" id="KW-0012">Acyltransferase</keyword>
<evidence type="ECO:0000256" key="2">
    <source>
        <dbReference type="ARBA" id="ARBA00022723"/>
    </source>
</evidence>
<name>A0ABP0BJ06_9PEZI</name>
<keyword evidence="6" id="KW-0238">DNA-binding</keyword>
<dbReference type="EMBL" id="CAWUHB010000017">
    <property type="protein sequence ID" value="CAK7219156.1"/>
    <property type="molecule type" value="Genomic_DNA"/>
</dbReference>
<feature type="compositionally biased region" description="Basic residues" evidence="7">
    <location>
        <begin position="31"/>
        <end position="45"/>
    </location>
</feature>
<evidence type="ECO:0000259" key="9">
    <source>
        <dbReference type="PROSITE" id="PS50103"/>
    </source>
</evidence>
<keyword evidence="6" id="KW-0747">Spliceosome</keyword>
<comment type="function">
    <text evidence="6">Involved in pre-mRNA splicing.</text>
</comment>
<keyword evidence="2 5" id="KW-0479">Metal-binding</keyword>
<dbReference type="PROSITE" id="PS00518">
    <property type="entry name" value="ZF_RING_1"/>
    <property type="match status" value="1"/>
</dbReference>
<evidence type="ECO:0000256" key="1">
    <source>
        <dbReference type="ARBA" id="ARBA00009161"/>
    </source>
</evidence>
<dbReference type="SUPFAM" id="SSF90229">
    <property type="entry name" value="CCCH zinc finger"/>
    <property type="match status" value="1"/>
</dbReference>
<comment type="caution">
    <text evidence="10">The sequence shown here is derived from an EMBL/GenBank/DDBJ whole genome shotgun (WGS) entry which is preliminary data.</text>
</comment>
<keyword evidence="6" id="KW-0507">mRNA processing</keyword>
<feature type="region of interest" description="Disordered" evidence="7">
    <location>
        <begin position="328"/>
        <end position="349"/>
    </location>
</feature>
<dbReference type="SMART" id="SM00356">
    <property type="entry name" value="ZnF_C3H1"/>
    <property type="match status" value="1"/>
</dbReference>
<comment type="subcellular location">
    <subcellularLocation>
        <location evidence="6">Nucleus</location>
    </subcellularLocation>
</comment>
<protein>
    <recommendedName>
        <fullName evidence="6">Pre-mRNA-splicing factor CWC24</fullName>
    </recommendedName>
</protein>
<proteinExistence type="inferred from homology"/>
<evidence type="ECO:0000256" key="5">
    <source>
        <dbReference type="PROSITE-ProRule" id="PRU00723"/>
    </source>
</evidence>
<dbReference type="PROSITE" id="PS50089">
    <property type="entry name" value="ZF_RING_2"/>
    <property type="match status" value="1"/>
</dbReference>
<dbReference type="InterPro" id="IPR000571">
    <property type="entry name" value="Znf_CCCH"/>
</dbReference>
<dbReference type="Proteomes" id="UP001642405">
    <property type="component" value="Unassembled WGS sequence"/>
</dbReference>
<dbReference type="SUPFAM" id="SSF57850">
    <property type="entry name" value="RING/U-box"/>
    <property type="match status" value="1"/>
</dbReference>
<sequence length="349" mass="37692">MPEPRQSPPTDGGVAAAAAEVVPIAPVLFKARGRGKGKANMRKRSPTPPPADSDSDSDSGNSSDEGRGAIRETKRRRKNGAGVISASTEGPSSRNKNTVVEELEQPLHYTDRSMLLADSDVATKRSHMHDDKAAGKKDRATAAAPTPGALMGGVAPAKSVGPVKAATNIRTITFTDFSPDVCKDYKQTGFCGFGDNCKFLHAREDYKQGWQLDNEWEAVTKGKKNIGGTIVASAERKKFGASAGDEDEDDEDEAFLRDIPFACVICREGYKNPIVTRCGHYFCEKCALDRYRRDPSCAACGSATTGVFNSAKRLTKLLERKRQRAAKRRQAAIEAGEEVSSDEEAEESD</sequence>
<gene>
    <name evidence="10" type="primary">CWC24</name>
    <name evidence="10" type="ORF">SCUCBS95973_003724</name>
</gene>
<dbReference type="PANTHER" id="PTHR12930:SF0">
    <property type="entry name" value="RING FINGER PROTEIN 113B"/>
    <property type="match status" value="1"/>
</dbReference>
<dbReference type="SMART" id="SM00184">
    <property type="entry name" value="RING"/>
    <property type="match status" value="1"/>
</dbReference>
<evidence type="ECO:0000256" key="6">
    <source>
        <dbReference type="RuleBase" id="RU367110"/>
    </source>
</evidence>
<organism evidence="10 11">
    <name type="scientific">Sporothrix curviconia</name>
    <dbReference type="NCBI Taxonomy" id="1260050"/>
    <lineage>
        <taxon>Eukaryota</taxon>
        <taxon>Fungi</taxon>
        <taxon>Dikarya</taxon>
        <taxon>Ascomycota</taxon>
        <taxon>Pezizomycotina</taxon>
        <taxon>Sordariomycetes</taxon>
        <taxon>Sordariomycetidae</taxon>
        <taxon>Ophiostomatales</taxon>
        <taxon>Ophiostomataceae</taxon>
        <taxon>Sporothrix</taxon>
    </lineage>
</organism>
<dbReference type="InterPro" id="IPR036855">
    <property type="entry name" value="Znf_CCCH_sf"/>
</dbReference>